<dbReference type="EMBL" id="JAHHHD010000029">
    <property type="protein sequence ID" value="MBW4661079.1"/>
    <property type="molecule type" value="Genomic_DNA"/>
</dbReference>
<dbReference type="Proteomes" id="UP000757435">
    <property type="component" value="Unassembled WGS sequence"/>
</dbReference>
<gene>
    <name evidence="1" type="ORF">KME15_20585</name>
</gene>
<evidence type="ECO:0000313" key="2">
    <source>
        <dbReference type="Proteomes" id="UP000757435"/>
    </source>
</evidence>
<organism evidence="1 2">
    <name type="scientific">Drouetiella hepatica Uher 2000/2452</name>
    <dbReference type="NCBI Taxonomy" id="904376"/>
    <lineage>
        <taxon>Bacteria</taxon>
        <taxon>Bacillati</taxon>
        <taxon>Cyanobacteriota</taxon>
        <taxon>Cyanophyceae</taxon>
        <taxon>Oculatellales</taxon>
        <taxon>Oculatellaceae</taxon>
        <taxon>Drouetiella</taxon>
    </lineage>
</organism>
<protein>
    <submittedName>
        <fullName evidence="1">Uncharacterized protein</fullName>
    </submittedName>
</protein>
<evidence type="ECO:0000313" key="1">
    <source>
        <dbReference type="EMBL" id="MBW4661079.1"/>
    </source>
</evidence>
<accession>A0A951QEI1</accession>
<dbReference type="AlphaFoldDB" id="A0A951QEI1"/>
<sequence>MATRAEVLAQIQEVREAQQEAQAASDARFEAATAEMLADIKAVRADVEANPAQ</sequence>
<proteinExistence type="predicted"/>
<reference evidence="1" key="2">
    <citation type="journal article" date="2022" name="Microbiol. Resour. Announc.">
        <title>Metagenome Sequencing to Explore Phylogenomics of Terrestrial Cyanobacteria.</title>
        <authorList>
            <person name="Ward R.D."/>
            <person name="Stajich J.E."/>
            <person name="Johansen J.R."/>
            <person name="Huntemann M."/>
            <person name="Clum A."/>
            <person name="Foster B."/>
            <person name="Foster B."/>
            <person name="Roux S."/>
            <person name="Palaniappan K."/>
            <person name="Varghese N."/>
            <person name="Mukherjee S."/>
            <person name="Reddy T.B.K."/>
            <person name="Daum C."/>
            <person name="Copeland A."/>
            <person name="Chen I.A."/>
            <person name="Ivanova N.N."/>
            <person name="Kyrpides N.C."/>
            <person name="Shapiro N."/>
            <person name="Eloe-Fadrosh E.A."/>
            <person name="Pietrasiak N."/>
        </authorList>
    </citation>
    <scope>NUCLEOTIDE SEQUENCE</scope>
    <source>
        <strain evidence="1">UHER 2000/2452</strain>
    </source>
</reference>
<comment type="caution">
    <text evidence="1">The sequence shown here is derived from an EMBL/GenBank/DDBJ whole genome shotgun (WGS) entry which is preliminary data.</text>
</comment>
<name>A0A951QEI1_9CYAN</name>
<reference evidence="1" key="1">
    <citation type="submission" date="2021-05" db="EMBL/GenBank/DDBJ databases">
        <authorList>
            <person name="Pietrasiak N."/>
            <person name="Ward R."/>
            <person name="Stajich J.E."/>
            <person name="Kurbessoian T."/>
        </authorList>
    </citation>
    <scope>NUCLEOTIDE SEQUENCE</scope>
    <source>
        <strain evidence="1">UHER 2000/2452</strain>
    </source>
</reference>